<dbReference type="InterPro" id="IPR036179">
    <property type="entry name" value="Ig-like_dom_sf"/>
</dbReference>
<dbReference type="Proteomes" id="UP001353858">
    <property type="component" value="Unassembled WGS sequence"/>
</dbReference>
<dbReference type="EMBL" id="JARPUR010000001">
    <property type="protein sequence ID" value="KAK4884505.1"/>
    <property type="molecule type" value="Genomic_DNA"/>
</dbReference>
<evidence type="ECO:0000256" key="4">
    <source>
        <dbReference type="ARBA" id="ARBA00023163"/>
    </source>
</evidence>
<evidence type="ECO:0000256" key="2">
    <source>
        <dbReference type="ARBA" id="ARBA00016807"/>
    </source>
</evidence>
<dbReference type="Pfam" id="PF13927">
    <property type="entry name" value="Ig_3"/>
    <property type="match status" value="1"/>
</dbReference>
<evidence type="ECO:0000256" key="3">
    <source>
        <dbReference type="ARBA" id="ARBA00023015"/>
    </source>
</evidence>
<dbReference type="PROSITE" id="PS50835">
    <property type="entry name" value="IG_LIKE"/>
    <property type="match status" value="2"/>
</dbReference>
<dbReference type="InterPro" id="IPR028002">
    <property type="entry name" value="Myb_DNA-bind_5"/>
</dbReference>
<protein>
    <recommendedName>
        <fullName evidence="2">Regulatory protein zeste</fullName>
    </recommendedName>
</protein>
<dbReference type="AlphaFoldDB" id="A0AAN7SSI3"/>
<dbReference type="Pfam" id="PF07686">
    <property type="entry name" value="V-set"/>
    <property type="match status" value="1"/>
</dbReference>
<dbReference type="SMART" id="SM00409">
    <property type="entry name" value="IG"/>
    <property type="match status" value="2"/>
</dbReference>
<comment type="function">
    <text evidence="5">Involved in transvection phenomena (= synapsis-dependent gene expression), where the synaptic pairing of chromosomes carrying genes with which zeste interacts influences the expression of these genes. Zeste binds to DNA and stimulates transcription from a nearby promoter.</text>
</comment>
<feature type="domain" description="Ig-like" evidence="6">
    <location>
        <begin position="251"/>
        <end position="346"/>
    </location>
</feature>
<comment type="subunit">
    <text evidence="1">Self-associates forming complexes of several hundred monomers.</text>
</comment>
<dbReference type="InterPro" id="IPR013106">
    <property type="entry name" value="Ig_V-set"/>
</dbReference>
<feature type="domain" description="Ig-like" evidence="6">
    <location>
        <begin position="126"/>
        <end position="243"/>
    </location>
</feature>
<evidence type="ECO:0000259" key="6">
    <source>
        <dbReference type="PROSITE" id="PS50835"/>
    </source>
</evidence>
<keyword evidence="8" id="KW-1185">Reference proteome</keyword>
<gene>
    <name evidence="7" type="ORF">RN001_000776</name>
</gene>
<name>A0AAN7SSI3_9COLE</name>
<evidence type="ECO:0000313" key="8">
    <source>
        <dbReference type="Proteomes" id="UP001353858"/>
    </source>
</evidence>
<dbReference type="PANTHER" id="PTHR23278">
    <property type="entry name" value="SIDESTEP PROTEIN"/>
    <property type="match status" value="1"/>
</dbReference>
<evidence type="ECO:0000313" key="7">
    <source>
        <dbReference type="EMBL" id="KAK4884505.1"/>
    </source>
</evidence>
<organism evidence="7 8">
    <name type="scientific">Aquatica leii</name>
    <dbReference type="NCBI Taxonomy" id="1421715"/>
    <lineage>
        <taxon>Eukaryota</taxon>
        <taxon>Metazoa</taxon>
        <taxon>Ecdysozoa</taxon>
        <taxon>Arthropoda</taxon>
        <taxon>Hexapoda</taxon>
        <taxon>Insecta</taxon>
        <taxon>Pterygota</taxon>
        <taxon>Neoptera</taxon>
        <taxon>Endopterygota</taxon>
        <taxon>Coleoptera</taxon>
        <taxon>Polyphaga</taxon>
        <taxon>Elateriformia</taxon>
        <taxon>Elateroidea</taxon>
        <taxon>Lampyridae</taxon>
        <taxon>Luciolinae</taxon>
        <taxon>Aquatica</taxon>
    </lineage>
</organism>
<dbReference type="PANTHER" id="PTHR23278:SF31">
    <property type="entry name" value="SIDESTEP II, ISOFORM A"/>
    <property type="match status" value="1"/>
</dbReference>
<dbReference type="SMART" id="SM00408">
    <property type="entry name" value="IGc2"/>
    <property type="match status" value="2"/>
</dbReference>
<evidence type="ECO:0000256" key="5">
    <source>
        <dbReference type="ARBA" id="ARBA00025466"/>
    </source>
</evidence>
<accession>A0AAN7SSI3</accession>
<keyword evidence="4" id="KW-0804">Transcription</keyword>
<dbReference type="Gene3D" id="2.60.40.10">
    <property type="entry name" value="Immunoglobulins"/>
    <property type="match status" value="2"/>
</dbReference>
<dbReference type="InterPro" id="IPR003598">
    <property type="entry name" value="Ig_sub2"/>
</dbReference>
<dbReference type="InterPro" id="IPR003599">
    <property type="entry name" value="Ig_sub"/>
</dbReference>
<dbReference type="InterPro" id="IPR013783">
    <property type="entry name" value="Ig-like_fold"/>
</dbReference>
<evidence type="ECO:0000256" key="1">
    <source>
        <dbReference type="ARBA" id="ARBA00011764"/>
    </source>
</evidence>
<dbReference type="InterPro" id="IPR007110">
    <property type="entry name" value="Ig-like_dom"/>
</dbReference>
<dbReference type="SUPFAM" id="SSF48726">
    <property type="entry name" value="Immunoglobulin"/>
    <property type="match status" value="2"/>
</dbReference>
<reference evidence="8" key="1">
    <citation type="submission" date="2023-01" db="EMBL/GenBank/DDBJ databases">
        <title>Key to firefly adult light organ development and bioluminescence: homeobox transcription factors regulate luciferase expression and transportation to peroxisome.</title>
        <authorList>
            <person name="Fu X."/>
        </authorList>
    </citation>
    <scope>NUCLEOTIDE SEQUENCE [LARGE SCALE GENOMIC DNA]</scope>
</reference>
<sequence length="356" mass="40449">MAHYTEKEKILLAMLVKEHSILENKKTDAATVQIKQQEREKLTIEYNGQPEINNARTSIQLKTLWKNLKQTKRKLNTSLRYEALRTGAGPPPKVADNVLMSTVLDAARFMDVTSENCFNSTAVLEDEVVKANVIAHDIQAVEGKSVSLACDVTPPGHDKVYMVFWFQYGSGIPIYSFDVRGKPLSQARHWSAPEVFGSRAYFRTMSEPAQLVIDDIRRHDEGVYRCRVDFRNAQTRSFRYNLTVIVPPEQPTILDKWGRQLNGSIGPHEEGDDITLTCRTVGGHPEPTVRWLVNGMLVDEQYEHNAGDVIENRLVWAGVSRKDYDAIFTCQAVNTLLTEPKEAMVNLDLYCKFLQF</sequence>
<dbReference type="Pfam" id="PF13873">
    <property type="entry name" value="Myb_DNA-bind_5"/>
    <property type="match status" value="1"/>
</dbReference>
<comment type="caution">
    <text evidence="7">The sequence shown here is derived from an EMBL/GenBank/DDBJ whole genome shotgun (WGS) entry which is preliminary data.</text>
</comment>
<proteinExistence type="predicted"/>
<keyword evidence="3" id="KW-0805">Transcription regulation</keyword>